<comment type="caution">
    <text evidence="1">The sequence shown here is derived from an EMBL/GenBank/DDBJ whole genome shotgun (WGS) entry which is preliminary data.</text>
</comment>
<dbReference type="Proteomes" id="UP001054821">
    <property type="component" value="Chromosome 2"/>
</dbReference>
<name>A0AAD4WNT2_PRUDU</name>
<gene>
    <name evidence="1" type="ORF">L3X38_014744</name>
</gene>
<protein>
    <submittedName>
        <fullName evidence="1">Uncharacterized protein</fullName>
    </submittedName>
</protein>
<proteinExistence type="predicted"/>
<dbReference type="EMBL" id="JAJFAZ020000002">
    <property type="protein sequence ID" value="KAI5346865.1"/>
    <property type="molecule type" value="Genomic_DNA"/>
</dbReference>
<evidence type="ECO:0000313" key="2">
    <source>
        <dbReference type="Proteomes" id="UP001054821"/>
    </source>
</evidence>
<keyword evidence="2" id="KW-1185">Reference proteome</keyword>
<evidence type="ECO:0000313" key="1">
    <source>
        <dbReference type="EMBL" id="KAI5346865.1"/>
    </source>
</evidence>
<reference evidence="1 2" key="1">
    <citation type="journal article" date="2022" name="G3 (Bethesda)">
        <title>Whole-genome sequence and methylome profiling of the almond [Prunus dulcis (Mill.) D.A. Webb] cultivar 'Nonpareil'.</title>
        <authorList>
            <person name="D'Amico-Willman K.M."/>
            <person name="Ouma W.Z."/>
            <person name="Meulia T."/>
            <person name="Sideli G.M."/>
            <person name="Gradziel T.M."/>
            <person name="Fresnedo-Ramirez J."/>
        </authorList>
    </citation>
    <scope>NUCLEOTIDE SEQUENCE [LARGE SCALE GENOMIC DNA]</scope>
    <source>
        <strain evidence="1">Clone GOH B32 T37-40</strain>
    </source>
</reference>
<accession>A0AAD4WNT2</accession>
<organism evidence="1 2">
    <name type="scientific">Prunus dulcis</name>
    <name type="common">Almond</name>
    <name type="synonym">Amygdalus dulcis</name>
    <dbReference type="NCBI Taxonomy" id="3755"/>
    <lineage>
        <taxon>Eukaryota</taxon>
        <taxon>Viridiplantae</taxon>
        <taxon>Streptophyta</taxon>
        <taxon>Embryophyta</taxon>
        <taxon>Tracheophyta</taxon>
        <taxon>Spermatophyta</taxon>
        <taxon>Magnoliopsida</taxon>
        <taxon>eudicotyledons</taxon>
        <taxon>Gunneridae</taxon>
        <taxon>Pentapetalae</taxon>
        <taxon>rosids</taxon>
        <taxon>fabids</taxon>
        <taxon>Rosales</taxon>
        <taxon>Rosaceae</taxon>
        <taxon>Amygdaloideae</taxon>
        <taxon>Amygdaleae</taxon>
        <taxon>Prunus</taxon>
    </lineage>
</organism>
<dbReference type="AlphaFoldDB" id="A0AAD4WNT2"/>
<sequence>MGNAECLLPLFTTSLDLTKNIAKTTNHFPPVLANKANCKTDKSLPIRKALHSSSAKLNSLKVLLDKRR</sequence>